<dbReference type="EMBL" id="JARQBZ010000038">
    <property type="protein sequence ID" value="MDT2835113.1"/>
    <property type="molecule type" value="Genomic_DNA"/>
</dbReference>
<reference evidence="1" key="1">
    <citation type="submission" date="2023-03" db="EMBL/GenBank/DDBJ databases">
        <authorList>
            <person name="Shen W."/>
            <person name="Cai J."/>
        </authorList>
    </citation>
    <scope>NUCLEOTIDE SEQUENCE</scope>
    <source>
        <strain evidence="1">P96-3</strain>
    </source>
</reference>
<protein>
    <recommendedName>
        <fullName evidence="3">4-hydroxythreonine-4-phosphate dehydrogenase</fullName>
    </recommendedName>
</protein>
<dbReference type="RefSeq" id="WP_311875347.1">
    <property type="nucleotide sequence ID" value="NZ_JARQBZ010000038.1"/>
</dbReference>
<evidence type="ECO:0008006" key="3">
    <source>
        <dbReference type="Google" id="ProtNLM"/>
    </source>
</evidence>
<gene>
    <name evidence="1" type="ORF">P7H70_13805</name>
</gene>
<dbReference type="Proteomes" id="UP001268577">
    <property type="component" value="Unassembled WGS sequence"/>
</dbReference>
<dbReference type="InterPro" id="IPR011060">
    <property type="entry name" value="RibuloseP-bd_barrel"/>
</dbReference>
<dbReference type="AlphaFoldDB" id="A0AAW8U6D5"/>
<dbReference type="SUPFAM" id="SSF51366">
    <property type="entry name" value="Ribulose-phoshate binding barrel"/>
    <property type="match status" value="1"/>
</dbReference>
<proteinExistence type="predicted"/>
<accession>A0AAW8U6D5</accession>
<name>A0AAW8U6D5_9ENTE</name>
<comment type="caution">
    <text evidence="1">The sequence shown here is derived from an EMBL/GenBank/DDBJ whole genome shotgun (WGS) entry which is preliminary data.</text>
</comment>
<evidence type="ECO:0000313" key="1">
    <source>
        <dbReference type="EMBL" id="MDT2835113.1"/>
    </source>
</evidence>
<sequence>MANGRPKLVVMLTHNDRTVENAHEIFEQCKHSKAEFWGFKDTGLPVNQMKNLFSYMKECGKQTVLEVVAYTEEECMKGAKMAVECGCDILMGTLFFDSINNFCLEKKLKYMPFVGKVTNQPSILEGTVEEMIEEANEYIKRGVYGVDLLAYRYQGDKTRLIEKLVAEVEAPVCVAGSIDSFQRIDTVKTADSWGFTIGGAFFENKFEGAFTDQVDTVCHYLDKTC</sequence>
<organism evidence="1 2">
    <name type="scientific">Vagococcus carniphilus</name>
    <dbReference type="NCBI Taxonomy" id="218144"/>
    <lineage>
        <taxon>Bacteria</taxon>
        <taxon>Bacillati</taxon>
        <taxon>Bacillota</taxon>
        <taxon>Bacilli</taxon>
        <taxon>Lactobacillales</taxon>
        <taxon>Enterococcaceae</taxon>
        <taxon>Vagococcus</taxon>
    </lineage>
</organism>
<evidence type="ECO:0000313" key="2">
    <source>
        <dbReference type="Proteomes" id="UP001268577"/>
    </source>
</evidence>